<dbReference type="Proteomes" id="UP000221165">
    <property type="component" value="Unassembled WGS sequence"/>
</dbReference>
<protein>
    <recommendedName>
        <fullName evidence="5">Transmembrane protein</fullName>
    </recommendedName>
</protein>
<evidence type="ECO:0000313" key="3">
    <source>
        <dbReference type="EMBL" id="PHJ24443.1"/>
    </source>
</evidence>
<dbReference type="VEuPathDB" id="ToxoDB:CSUI_001707"/>
<name>A0A2C6LBT4_9APIC</name>
<keyword evidence="2" id="KW-0812">Transmembrane</keyword>
<feature type="region of interest" description="Disordered" evidence="1">
    <location>
        <begin position="84"/>
        <end position="169"/>
    </location>
</feature>
<dbReference type="EMBL" id="MIGC01000677">
    <property type="protein sequence ID" value="PHJ24443.1"/>
    <property type="molecule type" value="Genomic_DNA"/>
</dbReference>
<feature type="region of interest" description="Disordered" evidence="1">
    <location>
        <begin position="1"/>
        <end position="30"/>
    </location>
</feature>
<dbReference type="RefSeq" id="XP_067926116.1">
    <property type="nucleotide sequence ID" value="XM_068061912.1"/>
</dbReference>
<proteinExistence type="predicted"/>
<reference evidence="3 4" key="1">
    <citation type="journal article" date="2017" name="Int. J. Parasitol.">
        <title>The genome of the protozoan parasite Cystoisospora suis and a reverse vaccinology approach to identify vaccine candidates.</title>
        <authorList>
            <person name="Palmieri N."/>
            <person name="Shrestha A."/>
            <person name="Ruttkowski B."/>
            <person name="Beck T."/>
            <person name="Vogl C."/>
            <person name="Tomley F."/>
            <person name="Blake D.P."/>
            <person name="Joachim A."/>
        </authorList>
    </citation>
    <scope>NUCLEOTIDE SEQUENCE [LARGE SCALE GENOMIC DNA]</scope>
    <source>
        <strain evidence="3 4">Wien I</strain>
    </source>
</reference>
<evidence type="ECO:0000256" key="1">
    <source>
        <dbReference type="SAM" id="MobiDB-lite"/>
    </source>
</evidence>
<feature type="compositionally biased region" description="Pro residues" evidence="1">
    <location>
        <begin position="224"/>
        <end position="233"/>
    </location>
</feature>
<feature type="compositionally biased region" description="Low complexity" evidence="1">
    <location>
        <begin position="21"/>
        <end position="30"/>
    </location>
</feature>
<evidence type="ECO:0008006" key="5">
    <source>
        <dbReference type="Google" id="ProtNLM"/>
    </source>
</evidence>
<organism evidence="3 4">
    <name type="scientific">Cystoisospora suis</name>
    <dbReference type="NCBI Taxonomy" id="483139"/>
    <lineage>
        <taxon>Eukaryota</taxon>
        <taxon>Sar</taxon>
        <taxon>Alveolata</taxon>
        <taxon>Apicomplexa</taxon>
        <taxon>Conoidasida</taxon>
        <taxon>Coccidia</taxon>
        <taxon>Eucoccidiorida</taxon>
        <taxon>Eimeriorina</taxon>
        <taxon>Sarcocystidae</taxon>
        <taxon>Cystoisospora</taxon>
    </lineage>
</organism>
<sequence>MKSTQMAGKPGADGVPEGKGSSARCSSSSHALVSVRPARQKIGTRFQDAIILVLGVLIVAVFLLCPPTHVLCVRVTSSDSISLRDESDFTGLPPEDNSENPSLGLASPSLRRRPSRRASRPPPAPAPISVASESFPPPHLLPAYQRNPPSDLSPPPPPPDYPPLLPLSPRGADSLRLPLGYDVIRHPPGAHLPRFRPPLPPSFRIPQPQATSADSGDEYDEPPSFTPPPPPVRGPSRLPRRPSPPRARRGPLIPESIDLRKLVLLRGPEHAEKRQKTTFLLGRKRRGPRSFTYTLSPLVTEVTSV</sequence>
<dbReference type="AlphaFoldDB" id="A0A2C6LBT4"/>
<feature type="region of interest" description="Disordered" evidence="1">
    <location>
        <begin position="189"/>
        <end position="253"/>
    </location>
</feature>
<gene>
    <name evidence="3" type="ORF">CSUI_001707</name>
</gene>
<accession>A0A2C6LBT4</accession>
<keyword evidence="4" id="KW-1185">Reference proteome</keyword>
<feature type="transmembrane region" description="Helical" evidence="2">
    <location>
        <begin position="46"/>
        <end position="64"/>
    </location>
</feature>
<keyword evidence="2" id="KW-1133">Transmembrane helix</keyword>
<evidence type="ECO:0000256" key="2">
    <source>
        <dbReference type="SAM" id="Phobius"/>
    </source>
</evidence>
<comment type="caution">
    <text evidence="3">The sequence shown here is derived from an EMBL/GenBank/DDBJ whole genome shotgun (WGS) entry which is preliminary data.</text>
</comment>
<evidence type="ECO:0000313" key="4">
    <source>
        <dbReference type="Proteomes" id="UP000221165"/>
    </source>
</evidence>
<feature type="compositionally biased region" description="Basic residues" evidence="1">
    <location>
        <begin position="110"/>
        <end position="119"/>
    </location>
</feature>
<keyword evidence="2" id="KW-0472">Membrane</keyword>
<feature type="compositionally biased region" description="Pro residues" evidence="1">
    <location>
        <begin position="151"/>
        <end position="166"/>
    </location>
</feature>
<dbReference type="GeneID" id="94425123"/>